<protein>
    <submittedName>
        <fullName evidence="2">Uncharacterized protein</fullName>
    </submittedName>
</protein>
<feature type="compositionally biased region" description="Polar residues" evidence="1">
    <location>
        <begin position="71"/>
        <end position="84"/>
    </location>
</feature>
<comment type="caution">
    <text evidence="2">The sequence shown here is derived from an EMBL/GenBank/DDBJ whole genome shotgun (WGS) entry which is preliminary data.</text>
</comment>
<reference evidence="2 3" key="1">
    <citation type="submission" date="2019-06" db="EMBL/GenBank/DDBJ databases">
        <title>Whole genome shotgun sequence of Streptomyces spinoverrucosus NBRC 14228.</title>
        <authorList>
            <person name="Hosoyama A."/>
            <person name="Uohara A."/>
            <person name="Ohji S."/>
            <person name="Ichikawa N."/>
        </authorList>
    </citation>
    <scope>NUCLEOTIDE SEQUENCE [LARGE SCALE GENOMIC DNA]</scope>
    <source>
        <strain evidence="2 3">NBRC 14228</strain>
    </source>
</reference>
<feature type="region of interest" description="Disordered" evidence="1">
    <location>
        <begin position="1"/>
        <end position="26"/>
    </location>
</feature>
<keyword evidence="3" id="KW-1185">Reference proteome</keyword>
<proteinExistence type="predicted"/>
<evidence type="ECO:0000256" key="1">
    <source>
        <dbReference type="SAM" id="MobiDB-lite"/>
    </source>
</evidence>
<dbReference type="EMBL" id="BJND01000038">
    <property type="protein sequence ID" value="GEC07323.1"/>
    <property type="molecule type" value="Genomic_DNA"/>
</dbReference>
<accession>A0A4Y3VLA1</accession>
<organism evidence="2 3">
    <name type="scientific">Streptomyces spinoverrucosus</name>
    <dbReference type="NCBI Taxonomy" id="284043"/>
    <lineage>
        <taxon>Bacteria</taxon>
        <taxon>Bacillati</taxon>
        <taxon>Actinomycetota</taxon>
        <taxon>Actinomycetes</taxon>
        <taxon>Kitasatosporales</taxon>
        <taxon>Streptomycetaceae</taxon>
        <taxon>Streptomyces</taxon>
    </lineage>
</organism>
<evidence type="ECO:0000313" key="3">
    <source>
        <dbReference type="Proteomes" id="UP000317881"/>
    </source>
</evidence>
<feature type="region of interest" description="Disordered" evidence="1">
    <location>
        <begin position="40"/>
        <end position="101"/>
    </location>
</feature>
<dbReference type="Proteomes" id="UP000317881">
    <property type="component" value="Unassembled WGS sequence"/>
</dbReference>
<name>A0A4Y3VLA1_9ACTN</name>
<gene>
    <name evidence="2" type="ORF">SSP24_49780</name>
</gene>
<evidence type="ECO:0000313" key="2">
    <source>
        <dbReference type="EMBL" id="GEC07323.1"/>
    </source>
</evidence>
<feature type="compositionally biased region" description="Gly residues" evidence="1">
    <location>
        <begin position="17"/>
        <end position="26"/>
    </location>
</feature>
<sequence length="101" mass="9582">MPGPVGPVGSRTAGGRTAAGGALGCGDDGEGTVIRAAAVPSPVGADGRRGPPVAFGASGSRGDADARAVSSARTSPATSWSASGATAREINDTRVSSRSCG</sequence>
<dbReference type="AlphaFoldDB" id="A0A4Y3VLA1"/>